<dbReference type="OrthoDB" id="118637at2"/>
<accession>A0A4Q9DJU3</accession>
<dbReference type="EMBL" id="SIRE01000019">
    <property type="protein sequence ID" value="TBL74677.1"/>
    <property type="molecule type" value="Genomic_DNA"/>
</dbReference>
<dbReference type="RefSeq" id="WP_131016260.1">
    <property type="nucleotide sequence ID" value="NZ_SIRE01000019.1"/>
</dbReference>
<organism evidence="2 3">
    <name type="scientific">Paenibacillus thalictri</name>
    <dbReference type="NCBI Taxonomy" id="2527873"/>
    <lineage>
        <taxon>Bacteria</taxon>
        <taxon>Bacillati</taxon>
        <taxon>Bacillota</taxon>
        <taxon>Bacilli</taxon>
        <taxon>Bacillales</taxon>
        <taxon>Paenibacillaceae</taxon>
        <taxon>Paenibacillus</taxon>
    </lineage>
</organism>
<keyword evidence="1" id="KW-0812">Transmembrane</keyword>
<keyword evidence="3" id="KW-1185">Reference proteome</keyword>
<proteinExistence type="predicted"/>
<evidence type="ECO:0008006" key="4">
    <source>
        <dbReference type="Google" id="ProtNLM"/>
    </source>
</evidence>
<dbReference type="AlphaFoldDB" id="A0A4Q9DJU3"/>
<feature type="transmembrane region" description="Helical" evidence="1">
    <location>
        <begin position="12"/>
        <end position="30"/>
    </location>
</feature>
<comment type="caution">
    <text evidence="2">The sequence shown here is derived from an EMBL/GenBank/DDBJ whole genome shotgun (WGS) entry which is preliminary data.</text>
</comment>
<evidence type="ECO:0000256" key="1">
    <source>
        <dbReference type="SAM" id="Phobius"/>
    </source>
</evidence>
<evidence type="ECO:0000313" key="3">
    <source>
        <dbReference type="Proteomes" id="UP000293142"/>
    </source>
</evidence>
<dbReference type="Proteomes" id="UP000293142">
    <property type="component" value="Unassembled WGS sequence"/>
</dbReference>
<feature type="transmembrane region" description="Helical" evidence="1">
    <location>
        <begin position="71"/>
        <end position="90"/>
    </location>
</feature>
<dbReference type="InterPro" id="IPR023393">
    <property type="entry name" value="START-like_dom_sf"/>
</dbReference>
<reference evidence="2 3" key="1">
    <citation type="submission" date="2019-02" db="EMBL/GenBank/DDBJ databases">
        <title>Paenibacillus sp. nov., isolated from surface-sterilized tissue of Thalictrum simplex L.</title>
        <authorList>
            <person name="Tuo L."/>
        </authorList>
    </citation>
    <scope>NUCLEOTIDE SEQUENCE [LARGE SCALE GENOMIC DNA]</scope>
    <source>
        <strain evidence="2 3">N2SHLJ1</strain>
    </source>
</reference>
<protein>
    <recommendedName>
        <fullName evidence="4">SRPBCC family protein</fullName>
    </recommendedName>
</protein>
<dbReference type="Gene3D" id="3.30.530.20">
    <property type="match status" value="1"/>
</dbReference>
<keyword evidence="1" id="KW-0472">Membrane</keyword>
<sequence>MSERAKDIIKGILISNIFALVCVGVTYYIINVIKGIEGFLVLSEFVLLPMIVGIINSYFWRRHKISAGPSFGYGFLNLIVVVAVSFFFMGEGVICIVIVSPLIYLFIMAGILCGKFMFNSNKHTLNISILAALSSMFLVNMITAAPSNDLVADRIVINASPQTVWQHVVSFPPIEDEPKFWLFQLGLPSPLQSTAEGSYLGAERKCIFSNGIVFDEKIVEYEPNLKLTFDITKQPDDPEILGHLNLIRGQFLLQDNGDGTTTLIGNSWYDLKIKPSFYFDLWTQSIISNVHIRVMNHIKELSENT</sequence>
<gene>
    <name evidence="2" type="ORF">EYB31_25525</name>
</gene>
<feature type="transmembrane region" description="Helical" evidence="1">
    <location>
        <begin position="125"/>
        <end position="145"/>
    </location>
</feature>
<dbReference type="SUPFAM" id="SSF55961">
    <property type="entry name" value="Bet v1-like"/>
    <property type="match status" value="1"/>
</dbReference>
<evidence type="ECO:0000313" key="2">
    <source>
        <dbReference type="EMBL" id="TBL74677.1"/>
    </source>
</evidence>
<feature type="transmembrane region" description="Helical" evidence="1">
    <location>
        <begin position="36"/>
        <end position="59"/>
    </location>
</feature>
<keyword evidence="1" id="KW-1133">Transmembrane helix</keyword>
<name>A0A4Q9DJU3_9BACL</name>
<feature type="transmembrane region" description="Helical" evidence="1">
    <location>
        <begin position="96"/>
        <end position="118"/>
    </location>
</feature>